<dbReference type="EMBL" id="CM035415">
    <property type="protein sequence ID" value="KAH7428168.1"/>
    <property type="molecule type" value="Genomic_DNA"/>
</dbReference>
<evidence type="ECO:0000313" key="1">
    <source>
        <dbReference type="EMBL" id="KAH7428168.1"/>
    </source>
</evidence>
<accession>A0A8T2U0L4</accession>
<comment type="caution">
    <text evidence="1">The sequence shown here is derived from an EMBL/GenBank/DDBJ whole genome shotgun (WGS) entry which is preliminary data.</text>
</comment>
<evidence type="ECO:0000313" key="2">
    <source>
        <dbReference type="Proteomes" id="UP000825935"/>
    </source>
</evidence>
<sequence>MADSVFSLPGNLSFSIGISDSAAAADKKKLSKNAKKQRLPIKRSFWESTGHSAKIASRASIRIRSAALRQGKFAEARSLSGAPDVPEN</sequence>
<protein>
    <submittedName>
        <fullName evidence="1">Uncharacterized protein</fullName>
    </submittedName>
</protein>
<reference evidence="1" key="1">
    <citation type="submission" date="2021-08" db="EMBL/GenBank/DDBJ databases">
        <title>WGS assembly of Ceratopteris richardii.</title>
        <authorList>
            <person name="Marchant D.B."/>
            <person name="Chen G."/>
            <person name="Jenkins J."/>
            <person name="Shu S."/>
            <person name="Leebens-Mack J."/>
            <person name="Grimwood J."/>
            <person name="Schmutz J."/>
            <person name="Soltis P."/>
            <person name="Soltis D."/>
            <person name="Chen Z.-H."/>
        </authorList>
    </citation>
    <scope>NUCLEOTIDE SEQUENCE</scope>
    <source>
        <strain evidence="1">Whitten #5841</strain>
        <tissue evidence="1">Leaf</tissue>
    </source>
</reference>
<gene>
    <name evidence="1" type="ORF">KP509_10G078500</name>
</gene>
<dbReference type="AlphaFoldDB" id="A0A8T2U0L4"/>
<dbReference type="OMA" id="SFWESTG"/>
<organism evidence="1 2">
    <name type="scientific">Ceratopteris richardii</name>
    <name type="common">Triangle waterfern</name>
    <dbReference type="NCBI Taxonomy" id="49495"/>
    <lineage>
        <taxon>Eukaryota</taxon>
        <taxon>Viridiplantae</taxon>
        <taxon>Streptophyta</taxon>
        <taxon>Embryophyta</taxon>
        <taxon>Tracheophyta</taxon>
        <taxon>Polypodiopsida</taxon>
        <taxon>Polypodiidae</taxon>
        <taxon>Polypodiales</taxon>
        <taxon>Pteridineae</taxon>
        <taxon>Pteridaceae</taxon>
        <taxon>Parkerioideae</taxon>
        <taxon>Ceratopteris</taxon>
    </lineage>
</organism>
<proteinExistence type="predicted"/>
<dbReference type="Proteomes" id="UP000825935">
    <property type="component" value="Chromosome 10"/>
</dbReference>
<name>A0A8T2U0L4_CERRI</name>
<keyword evidence="2" id="KW-1185">Reference proteome</keyword>